<dbReference type="InterPro" id="IPR000483">
    <property type="entry name" value="Cys-rich_flank_reg_C"/>
</dbReference>
<dbReference type="SUPFAM" id="SSF52058">
    <property type="entry name" value="L domain-like"/>
    <property type="match status" value="1"/>
</dbReference>
<keyword evidence="8" id="KW-1185">Reference proteome</keyword>
<dbReference type="EMBL" id="VTPC01091221">
    <property type="protein sequence ID" value="KAF2879149.1"/>
    <property type="molecule type" value="Genomic_DNA"/>
</dbReference>
<dbReference type="AlphaFoldDB" id="A0A8K0FYK6"/>
<evidence type="ECO:0000256" key="3">
    <source>
        <dbReference type="ARBA" id="ARBA00022737"/>
    </source>
</evidence>
<evidence type="ECO:0000313" key="8">
    <source>
        <dbReference type="Proteomes" id="UP000801492"/>
    </source>
</evidence>
<keyword evidence="4" id="KW-0812">Transmembrane</keyword>
<feature type="domain" description="LRRCT" evidence="6">
    <location>
        <begin position="367"/>
        <end position="419"/>
    </location>
</feature>
<evidence type="ECO:0000256" key="5">
    <source>
        <dbReference type="SAM" id="SignalP"/>
    </source>
</evidence>
<evidence type="ECO:0000256" key="2">
    <source>
        <dbReference type="ARBA" id="ARBA00022729"/>
    </source>
</evidence>
<dbReference type="PANTHER" id="PTHR24366:SF96">
    <property type="entry name" value="LEUCINE RICH REPEAT CONTAINING 53"/>
    <property type="match status" value="1"/>
</dbReference>
<dbReference type="Gene3D" id="3.80.10.10">
    <property type="entry name" value="Ribonuclease Inhibitor"/>
    <property type="match status" value="2"/>
</dbReference>
<feature type="signal peptide" evidence="5">
    <location>
        <begin position="1"/>
        <end position="19"/>
    </location>
</feature>
<reference evidence="7" key="1">
    <citation type="submission" date="2019-08" db="EMBL/GenBank/DDBJ databases">
        <title>The genome of the North American firefly Photinus pyralis.</title>
        <authorList>
            <consortium name="Photinus pyralis genome working group"/>
            <person name="Fallon T.R."/>
            <person name="Sander Lower S.E."/>
            <person name="Weng J.-K."/>
        </authorList>
    </citation>
    <scope>NUCLEOTIDE SEQUENCE</scope>
    <source>
        <strain evidence="7">TRF0915ILg1</strain>
        <tissue evidence="7">Whole body</tissue>
    </source>
</reference>
<dbReference type="InterPro" id="IPR003591">
    <property type="entry name" value="Leu-rich_rpt_typical-subtyp"/>
</dbReference>
<sequence length="717" mass="78460">MIWFRGALMWLGALTSVAAPGPDAWKCPEINEEPIVECSCDMPHTLRCTGDRSAIQVIGRALRSLNSASVSLLDCTVQNVSSLPGSLLEGVALHGLVISSGEIREIHQTAFQGLSAPLQALGLPNNQLTSVPIQALKSLPELDRLDLSGNKMKVLDAESFKGLYNLSFVDLSNNILSKIGPNTFSKLPQLRTLRLRGNRLTISTISKLDSISTVEELDLSANLFVGPLDSYTFPKMQSLKDLQLSHNSFSSIKMGCLEGLTNLTSLSLHHNQIDVIEDHAFIYLSYLISLDLSHNRIVAVSGASLAHLPHVTDLDLRHNFLRALTADLIVPLKNLESLRLDDNDMSIVASDALKVDTILKRLTLSENPLNCDCSLSEFAIWLANSSLSKEDKSSAVCATPPSLENGLLVEIPDKELLCGEDEQEALMAPLPAPVKGHINLRSFYYDGQNVVLQWSVEEKAIPYTCDAIFVYEEEGPNEVLLESTPLKCNSSTTDNPKILNVTVPNSSQLLQGHRYRYCVVLLESSQNTDELSLVLGCSDVIPLAVDYSQIPKQDKVSNLPNVTSIFASIKSDGLKVTVAVKPNNDCELNVAVFRNSGLLAQKRLNCNTPVHVFEGLCDNSYKVCANVVGTSGPVNNNQKPVCVKVIESAVPKFDISMIGLILILLSLTTGVSFITIVWVLFKNSRAKTTTHQCFLPPEGEEHQQHNKYIKLQATTKL</sequence>
<evidence type="ECO:0000313" key="7">
    <source>
        <dbReference type="EMBL" id="KAF2879149.1"/>
    </source>
</evidence>
<keyword evidence="3" id="KW-0677">Repeat</keyword>
<dbReference type="PROSITE" id="PS51450">
    <property type="entry name" value="LRR"/>
    <property type="match status" value="1"/>
</dbReference>
<keyword evidence="2 5" id="KW-0732">Signal</keyword>
<feature type="transmembrane region" description="Helical" evidence="4">
    <location>
        <begin position="657"/>
        <end position="681"/>
    </location>
</feature>
<proteinExistence type="predicted"/>
<accession>A0A8K0FYK6</accession>
<evidence type="ECO:0000256" key="4">
    <source>
        <dbReference type="SAM" id="Phobius"/>
    </source>
</evidence>
<feature type="chain" id="PRO_5035479076" description="LRRCT domain-containing protein" evidence="5">
    <location>
        <begin position="20"/>
        <end position="717"/>
    </location>
</feature>
<dbReference type="Proteomes" id="UP000801492">
    <property type="component" value="Unassembled WGS sequence"/>
</dbReference>
<protein>
    <recommendedName>
        <fullName evidence="6">LRRCT domain-containing protein</fullName>
    </recommendedName>
</protein>
<dbReference type="PANTHER" id="PTHR24366">
    <property type="entry name" value="IG(IMMUNOGLOBULIN) AND LRR(LEUCINE RICH REPEAT) DOMAINS"/>
    <property type="match status" value="1"/>
</dbReference>
<dbReference type="Pfam" id="PF13855">
    <property type="entry name" value="LRR_8"/>
    <property type="match status" value="2"/>
</dbReference>
<dbReference type="InterPro" id="IPR032675">
    <property type="entry name" value="LRR_dom_sf"/>
</dbReference>
<name>A0A8K0FYK6_IGNLU</name>
<dbReference type="SMART" id="SM00082">
    <property type="entry name" value="LRRCT"/>
    <property type="match status" value="1"/>
</dbReference>
<dbReference type="OrthoDB" id="2151624at2759"/>
<dbReference type="InterPro" id="IPR001611">
    <property type="entry name" value="Leu-rich_rpt"/>
</dbReference>
<keyword evidence="1" id="KW-0433">Leucine-rich repeat</keyword>
<dbReference type="SMART" id="SM00369">
    <property type="entry name" value="LRR_TYP"/>
    <property type="match status" value="9"/>
</dbReference>
<keyword evidence="4" id="KW-1133">Transmembrane helix</keyword>
<gene>
    <name evidence="7" type="ORF">ILUMI_27022</name>
</gene>
<keyword evidence="4" id="KW-0472">Membrane</keyword>
<dbReference type="FunFam" id="3.80.10.10:FF:001164">
    <property type="entry name" value="GH01279p"/>
    <property type="match status" value="1"/>
</dbReference>
<dbReference type="GO" id="GO:0071944">
    <property type="term" value="C:cell periphery"/>
    <property type="evidence" value="ECO:0007669"/>
    <property type="project" value="UniProtKB-ARBA"/>
</dbReference>
<organism evidence="7 8">
    <name type="scientific">Ignelater luminosus</name>
    <name type="common">Cucubano</name>
    <name type="synonym">Pyrophorus luminosus</name>
    <dbReference type="NCBI Taxonomy" id="2038154"/>
    <lineage>
        <taxon>Eukaryota</taxon>
        <taxon>Metazoa</taxon>
        <taxon>Ecdysozoa</taxon>
        <taxon>Arthropoda</taxon>
        <taxon>Hexapoda</taxon>
        <taxon>Insecta</taxon>
        <taxon>Pterygota</taxon>
        <taxon>Neoptera</taxon>
        <taxon>Endopterygota</taxon>
        <taxon>Coleoptera</taxon>
        <taxon>Polyphaga</taxon>
        <taxon>Elateriformia</taxon>
        <taxon>Elateroidea</taxon>
        <taxon>Elateridae</taxon>
        <taxon>Agrypninae</taxon>
        <taxon>Pyrophorini</taxon>
        <taxon>Ignelater</taxon>
    </lineage>
</organism>
<evidence type="ECO:0000256" key="1">
    <source>
        <dbReference type="ARBA" id="ARBA00022614"/>
    </source>
</evidence>
<evidence type="ECO:0000259" key="6">
    <source>
        <dbReference type="SMART" id="SM00082"/>
    </source>
</evidence>
<comment type="caution">
    <text evidence="7">The sequence shown here is derived from an EMBL/GenBank/DDBJ whole genome shotgun (WGS) entry which is preliminary data.</text>
</comment>